<accession>A0ABU1FXF1</accession>
<name>A0ABU1FXF1_9GAMM</name>
<organism evidence="2 3">
    <name type="scientific">Halomonas koreensis</name>
    <dbReference type="NCBI Taxonomy" id="245385"/>
    <lineage>
        <taxon>Bacteria</taxon>
        <taxon>Pseudomonadati</taxon>
        <taxon>Pseudomonadota</taxon>
        <taxon>Gammaproteobacteria</taxon>
        <taxon>Oceanospirillales</taxon>
        <taxon>Halomonadaceae</taxon>
        <taxon>Halomonas</taxon>
    </lineage>
</organism>
<evidence type="ECO:0000313" key="2">
    <source>
        <dbReference type="EMBL" id="MDR5865360.1"/>
    </source>
</evidence>
<keyword evidence="3" id="KW-1185">Reference proteome</keyword>
<gene>
    <name evidence="2" type="ORF">QC818_00975</name>
</gene>
<keyword evidence="1" id="KW-0812">Transmembrane</keyword>
<reference evidence="2 3" key="1">
    <citation type="submission" date="2023-04" db="EMBL/GenBank/DDBJ databases">
        <title>A long-awaited taxogenomic arrangement of the family Halomonadaceae.</title>
        <authorList>
            <person name="De La Haba R."/>
            <person name="Chuvochina M."/>
            <person name="Wittouck S."/>
            <person name="Arahal D.R."/>
            <person name="Sanchez-Porro C."/>
            <person name="Hugenholtz P."/>
            <person name="Ventosa A."/>
        </authorList>
    </citation>
    <scope>NUCLEOTIDE SEQUENCE [LARGE SCALE GENOMIC DNA]</scope>
    <source>
        <strain evidence="2 3">DSM 23530</strain>
    </source>
</reference>
<evidence type="ECO:0000313" key="3">
    <source>
        <dbReference type="Proteomes" id="UP001264519"/>
    </source>
</evidence>
<feature type="transmembrane region" description="Helical" evidence="1">
    <location>
        <begin position="97"/>
        <end position="116"/>
    </location>
</feature>
<proteinExistence type="predicted"/>
<dbReference type="EMBL" id="JARWAK010000001">
    <property type="protein sequence ID" value="MDR5865360.1"/>
    <property type="molecule type" value="Genomic_DNA"/>
</dbReference>
<sequence length="246" mass="26773">MSLNPQYALRQPFNRVTQATNRLIGRAIMGLFPVWGPLIAGICLGVGILLMACGFPIAGFLVIVAPYGGLIALLFAWLLIANYLVLLFGAHDSGRQSAMVALTMFVMPVVLGMAWYDTLPFQMLSPSAFGYVAAGITLGIVAFGAWGVLRVGSRRPARIGLLAHAINAVLVLSLLEATLPYPETTIPDARTMNCQRVEATSKTGVTTRFPVCRVRFTQDDKTHELWLTPDGDAGVRVRHGLFDHYR</sequence>
<dbReference type="RefSeq" id="WP_309650957.1">
    <property type="nucleotide sequence ID" value="NZ_JARWAK010000001.1"/>
</dbReference>
<feature type="transmembrane region" description="Helical" evidence="1">
    <location>
        <begin position="128"/>
        <end position="149"/>
    </location>
</feature>
<feature type="transmembrane region" description="Helical" evidence="1">
    <location>
        <begin position="31"/>
        <end position="64"/>
    </location>
</feature>
<dbReference type="Proteomes" id="UP001264519">
    <property type="component" value="Unassembled WGS sequence"/>
</dbReference>
<evidence type="ECO:0000256" key="1">
    <source>
        <dbReference type="SAM" id="Phobius"/>
    </source>
</evidence>
<comment type="caution">
    <text evidence="2">The sequence shown here is derived from an EMBL/GenBank/DDBJ whole genome shotgun (WGS) entry which is preliminary data.</text>
</comment>
<feature type="transmembrane region" description="Helical" evidence="1">
    <location>
        <begin position="70"/>
        <end position="90"/>
    </location>
</feature>
<protein>
    <submittedName>
        <fullName evidence="2">Uncharacterized protein</fullName>
    </submittedName>
</protein>
<keyword evidence="1" id="KW-0472">Membrane</keyword>
<keyword evidence="1" id="KW-1133">Transmembrane helix</keyword>